<evidence type="ECO:0000259" key="2">
    <source>
        <dbReference type="PROSITE" id="PS50076"/>
    </source>
</evidence>
<dbReference type="NCBIfam" id="TIGR00714">
    <property type="entry name" value="hscB"/>
    <property type="match status" value="1"/>
</dbReference>
<dbReference type="GO" id="GO:0044571">
    <property type="term" value="P:[2Fe-2S] cluster assembly"/>
    <property type="evidence" value="ECO:0007669"/>
    <property type="project" value="InterPro"/>
</dbReference>
<dbReference type="PANTHER" id="PTHR14021:SF15">
    <property type="entry name" value="IRON-SULFUR CLUSTER CO-CHAPERONE PROTEIN HSCB"/>
    <property type="match status" value="1"/>
</dbReference>
<dbReference type="CDD" id="cd06257">
    <property type="entry name" value="DnaJ"/>
    <property type="match status" value="1"/>
</dbReference>
<dbReference type="SMART" id="SM00271">
    <property type="entry name" value="DnaJ"/>
    <property type="match status" value="1"/>
</dbReference>
<evidence type="ECO:0000313" key="4">
    <source>
        <dbReference type="Proteomes" id="UP000033562"/>
    </source>
</evidence>
<dbReference type="SUPFAM" id="SSF46565">
    <property type="entry name" value="Chaperone J-domain"/>
    <property type="match status" value="1"/>
</dbReference>
<dbReference type="InterPro" id="IPR004640">
    <property type="entry name" value="HscB"/>
</dbReference>
<dbReference type="InterPro" id="IPR036869">
    <property type="entry name" value="J_dom_sf"/>
</dbReference>
<dbReference type="PANTHER" id="PTHR14021">
    <property type="entry name" value="IRON-SULFUR CLUSTER CO-CHAPERONE PROTEIN HSCB"/>
    <property type="match status" value="1"/>
</dbReference>
<organism evidence="3 4">
    <name type="scientific">Candidatus Neoehrlichia procyonis str. RAC413</name>
    <dbReference type="NCBI Taxonomy" id="1359163"/>
    <lineage>
        <taxon>Bacteria</taxon>
        <taxon>Pseudomonadati</taxon>
        <taxon>Pseudomonadota</taxon>
        <taxon>Alphaproteobacteria</taxon>
        <taxon>Rickettsiales</taxon>
        <taxon>Anaplasmataceae</taxon>
        <taxon>Candidatus Neoehrlichia</taxon>
    </lineage>
</organism>
<dbReference type="Proteomes" id="UP000033562">
    <property type="component" value="Unassembled WGS sequence"/>
</dbReference>
<dbReference type="PROSITE" id="PS50076">
    <property type="entry name" value="DNAJ_2"/>
    <property type="match status" value="1"/>
</dbReference>
<gene>
    <name evidence="3" type="primary">hscB</name>
    <name evidence="3" type="ORF">NLO413_0181</name>
</gene>
<protein>
    <submittedName>
        <fullName evidence="3">Fe-S protein assembly co-chaperone HscB</fullName>
    </submittedName>
</protein>
<sequence>MSENYFSLLQLNICFSIDLKLLEQNYITIQRAYHPDCFSSQSDKKLALEYISKINKAYQVLKSPLSRAEYILQLKNIKLSSYDDQCIIKEVFQVQESSTNLHNEILACIQNIENFFSKNDLYEAAKQTNKLKYLSKGKTYAAH</sequence>
<dbReference type="InterPro" id="IPR009073">
    <property type="entry name" value="HscB_oligo_C"/>
</dbReference>
<comment type="caution">
    <text evidence="3">The sequence shown here is derived from an EMBL/GenBank/DDBJ whole genome shotgun (WGS) entry which is preliminary data.</text>
</comment>
<evidence type="ECO:0000313" key="3">
    <source>
        <dbReference type="EMBL" id="KJV68816.1"/>
    </source>
</evidence>
<dbReference type="OrthoDB" id="287587at2"/>
<dbReference type="InterPro" id="IPR001623">
    <property type="entry name" value="DnaJ_domain"/>
</dbReference>
<name>A0A0F3NM06_9RICK</name>
<feature type="domain" description="J" evidence="2">
    <location>
        <begin position="4"/>
        <end position="74"/>
    </location>
</feature>
<dbReference type="Pfam" id="PF07743">
    <property type="entry name" value="HSCB_C"/>
    <property type="match status" value="1"/>
</dbReference>
<dbReference type="STRING" id="1359163.NLO413_0181"/>
<proteinExistence type="predicted"/>
<comment type="function">
    <text evidence="1">Co-chaperone involved in the maturation of iron-sulfur cluster-containing proteins. Seems to help targeting proteins to be folded toward HscA.</text>
</comment>
<dbReference type="GO" id="GO:0051087">
    <property type="term" value="F:protein-folding chaperone binding"/>
    <property type="evidence" value="ECO:0007669"/>
    <property type="project" value="InterPro"/>
</dbReference>
<keyword evidence="4" id="KW-1185">Reference proteome</keyword>
<dbReference type="Gene3D" id="1.10.287.110">
    <property type="entry name" value="DnaJ domain"/>
    <property type="match status" value="1"/>
</dbReference>
<reference evidence="3 4" key="1">
    <citation type="submission" date="2015-02" db="EMBL/GenBank/DDBJ databases">
        <title>Genome Sequencing of Rickettsiales.</title>
        <authorList>
            <person name="Daugherty S.C."/>
            <person name="Su Q."/>
            <person name="Abolude K."/>
            <person name="Beier-Sexton M."/>
            <person name="Carlyon J.A."/>
            <person name="Carter R."/>
            <person name="Day N.P."/>
            <person name="Dumler S.J."/>
            <person name="Dyachenko V."/>
            <person name="Godinez A."/>
            <person name="Kurtti T.J."/>
            <person name="Lichay M."/>
            <person name="Mullins K.E."/>
            <person name="Ott S."/>
            <person name="Pappas-Brown V."/>
            <person name="Paris D.H."/>
            <person name="Patel P."/>
            <person name="Richards A.L."/>
            <person name="Sadzewicz L."/>
            <person name="Sears K."/>
            <person name="Seidman D."/>
            <person name="Sengamalay N."/>
            <person name="Stenos J."/>
            <person name="Tallon L.J."/>
            <person name="Vincent G."/>
            <person name="Fraser C.M."/>
            <person name="Munderloh U."/>
            <person name="Dunning-Hotopp J.C."/>
        </authorList>
    </citation>
    <scope>NUCLEOTIDE SEQUENCE [LARGE SCALE GENOMIC DNA]</scope>
    <source>
        <strain evidence="3 4">RAC413</strain>
    </source>
</reference>
<evidence type="ECO:0000256" key="1">
    <source>
        <dbReference type="ARBA" id="ARBA00025596"/>
    </source>
</evidence>
<dbReference type="EMBL" id="LANX01000001">
    <property type="protein sequence ID" value="KJV68816.1"/>
    <property type="molecule type" value="Genomic_DNA"/>
</dbReference>
<dbReference type="Pfam" id="PF00226">
    <property type="entry name" value="DnaJ"/>
    <property type="match status" value="1"/>
</dbReference>
<dbReference type="AlphaFoldDB" id="A0A0F3NM06"/>
<dbReference type="GO" id="GO:0051259">
    <property type="term" value="P:protein complex oligomerization"/>
    <property type="evidence" value="ECO:0007669"/>
    <property type="project" value="InterPro"/>
</dbReference>
<accession>A0A0F3NM06</accession>
<dbReference type="GO" id="GO:0001671">
    <property type="term" value="F:ATPase activator activity"/>
    <property type="evidence" value="ECO:0007669"/>
    <property type="project" value="InterPro"/>
</dbReference>
<dbReference type="PATRIC" id="fig|1359163.3.peg.175"/>